<comment type="caution">
    <text evidence="1">The sequence shown here is derived from an EMBL/GenBank/DDBJ whole genome shotgun (WGS) entry which is preliminary data.</text>
</comment>
<dbReference type="Proteomes" id="UP000789390">
    <property type="component" value="Unassembled WGS sequence"/>
</dbReference>
<proteinExistence type="predicted"/>
<gene>
    <name evidence="1" type="ORF">DGAL_LOCUS14563</name>
</gene>
<evidence type="ECO:0000313" key="2">
    <source>
        <dbReference type="Proteomes" id="UP000789390"/>
    </source>
</evidence>
<name>A0A8J2WN35_9CRUS</name>
<dbReference type="AlphaFoldDB" id="A0A8J2WN35"/>
<reference evidence="1" key="1">
    <citation type="submission" date="2021-11" db="EMBL/GenBank/DDBJ databases">
        <authorList>
            <person name="Schell T."/>
        </authorList>
    </citation>
    <scope>NUCLEOTIDE SEQUENCE</scope>
    <source>
        <strain evidence="1">M5</strain>
    </source>
</reference>
<accession>A0A8J2WN35</accession>
<dbReference type="EMBL" id="CAKKLH010000309">
    <property type="protein sequence ID" value="CAH0110955.1"/>
    <property type="molecule type" value="Genomic_DNA"/>
</dbReference>
<evidence type="ECO:0000313" key="1">
    <source>
        <dbReference type="EMBL" id="CAH0110955.1"/>
    </source>
</evidence>
<keyword evidence="2" id="KW-1185">Reference proteome</keyword>
<protein>
    <submittedName>
        <fullName evidence="1">Uncharacterized protein</fullName>
    </submittedName>
</protein>
<organism evidence="1 2">
    <name type="scientific">Daphnia galeata</name>
    <dbReference type="NCBI Taxonomy" id="27404"/>
    <lineage>
        <taxon>Eukaryota</taxon>
        <taxon>Metazoa</taxon>
        <taxon>Ecdysozoa</taxon>
        <taxon>Arthropoda</taxon>
        <taxon>Crustacea</taxon>
        <taxon>Branchiopoda</taxon>
        <taxon>Diplostraca</taxon>
        <taxon>Cladocera</taxon>
        <taxon>Anomopoda</taxon>
        <taxon>Daphniidae</taxon>
        <taxon>Daphnia</taxon>
    </lineage>
</organism>
<sequence>MSAKMHHFATLVCQFVGTPLKLKSPCNRGGMKYLFVIPMKNTIWACQWLWMFPLATCLGHPPTHEQ</sequence>